<feature type="domain" description="Solute-binding protein family 5" evidence="5">
    <location>
        <begin position="80"/>
        <end position="406"/>
    </location>
</feature>
<evidence type="ECO:0000313" key="6">
    <source>
        <dbReference type="EMBL" id="MFB8775711.1"/>
    </source>
</evidence>
<feature type="signal peptide" evidence="4">
    <location>
        <begin position="1"/>
        <end position="26"/>
    </location>
</feature>
<comment type="similarity">
    <text evidence="1">Belongs to the bacterial solute-binding protein 5 family.</text>
</comment>
<organism evidence="6 7">
    <name type="scientific">Streptomyces broussonetiae</name>
    <dbReference type="NCBI Taxonomy" id="2686304"/>
    <lineage>
        <taxon>Bacteria</taxon>
        <taxon>Bacillati</taxon>
        <taxon>Actinomycetota</taxon>
        <taxon>Actinomycetes</taxon>
        <taxon>Kitasatosporales</taxon>
        <taxon>Streptomycetaceae</taxon>
        <taxon>Streptomyces</taxon>
    </lineage>
</organism>
<dbReference type="Gene3D" id="3.10.105.10">
    <property type="entry name" value="Dipeptide-binding Protein, Domain 3"/>
    <property type="match status" value="1"/>
</dbReference>
<dbReference type="Gene3D" id="3.40.190.10">
    <property type="entry name" value="Periplasmic binding protein-like II"/>
    <property type="match status" value="1"/>
</dbReference>
<dbReference type="SUPFAM" id="SSF53850">
    <property type="entry name" value="Periplasmic binding protein-like II"/>
    <property type="match status" value="1"/>
</dbReference>
<dbReference type="InterPro" id="IPR030678">
    <property type="entry name" value="Peptide/Ni-bd"/>
</dbReference>
<keyword evidence="2" id="KW-0813">Transport</keyword>
<evidence type="ECO:0000256" key="1">
    <source>
        <dbReference type="ARBA" id="ARBA00005695"/>
    </source>
</evidence>
<gene>
    <name evidence="6" type="ORF">VSS16_23720</name>
</gene>
<accession>A0ABV5EG05</accession>
<proteinExistence type="inferred from homology"/>
<dbReference type="PIRSF" id="PIRSF002741">
    <property type="entry name" value="MppA"/>
    <property type="match status" value="1"/>
</dbReference>
<dbReference type="PANTHER" id="PTHR30290:SF9">
    <property type="entry name" value="OLIGOPEPTIDE-BINDING PROTEIN APPA"/>
    <property type="match status" value="1"/>
</dbReference>
<evidence type="ECO:0000256" key="2">
    <source>
        <dbReference type="ARBA" id="ARBA00022448"/>
    </source>
</evidence>
<dbReference type="InterPro" id="IPR000914">
    <property type="entry name" value="SBP_5_dom"/>
</dbReference>
<dbReference type="PROSITE" id="PS51257">
    <property type="entry name" value="PROKAR_LIPOPROTEIN"/>
    <property type="match status" value="1"/>
</dbReference>
<name>A0ABV5EG05_9ACTN</name>
<dbReference type="EMBL" id="JAYMRP010000023">
    <property type="protein sequence ID" value="MFB8775711.1"/>
    <property type="molecule type" value="Genomic_DNA"/>
</dbReference>
<dbReference type="Pfam" id="PF00496">
    <property type="entry name" value="SBP_bac_5"/>
    <property type="match status" value="1"/>
</dbReference>
<dbReference type="RefSeq" id="WP_376734299.1">
    <property type="nucleotide sequence ID" value="NZ_JAYMRP010000023.1"/>
</dbReference>
<keyword evidence="3 4" id="KW-0732">Signal</keyword>
<sequence>MRSSKNSSTKPRVIALASMAAVMVLAGCSGNAASQDKSTSGTLAANWGGFPESWAPGAEMEAGYQRVPYENLVALNDQGEITPVLATEWEQTDEALTLTLREGVTFHDGTPFDAEAVKVNLESIRDGKTAYAGPLKVIESIDAVDEHTVRINLSEPTPSLLTQLSTRGAPMGSPKAIKAGTIAQTPVGTGPWAYDAKSSTKGTRMTFTYYDGYWDGEDSVGFQTVELYGIPEDNAATGALATGEISLTDTETTQFSRIESNASLEHLSYPAIRNNPMFFDRGKGGAFEDVRVRQAACYALNTEEIAKLEPDFKVRSQHFSEGEPGYNPDVTGYTHDLAKAKELMADAGNPKVEVEMLAAPFNEKQMQVYAEQLSKIGIKVSVQPAAPPQYFSQWNSGRYGLGLGSNDELTPYDWYQAWFAEEAPGNPAHMESAELKKAADAAIAAGASDEADALWQDVTKIISDEALTCAHVAGEELIAWNTKVVTDVKPSTQPWETNAIDYKALRPAGE</sequence>
<reference evidence="6 7" key="1">
    <citation type="submission" date="2024-01" db="EMBL/GenBank/DDBJ databases">
        <title>Genome mining of biosynthetic gene clusters to explore secondary metabolites of Streptomyces sp.</title>
        <authorList>
            <person name="Baig A."/>
            <person name="Ajitkumar Shintre N."/>
            <person name="Kumar H."/>
            <person name="Anbarasu A."/>
            <person name="Ramaiah S."/>
        </authorList>
    </citation>
    <scope>NUCLEOTIDE SEQUENCE [LARGE SCALE GENOMIC DNA]</scope>
    <source>
        <strain evidence="6 7">A57</strain>
    </source>
</reference>
<evidence type="ECO:0000256" key="4">
    <source>
        <dbReference type="SAM" id="SignalP"/>
    </source>
</evidence>
<evidence type="ECO:0000313" key="7">
    <source>
        <dbReference type="Proteomes" id="UP001585080"/>
    </source>
</evidence>
<evidence type="ECO:0000259" key="5">
    <source>
        <dbReference type="Pfam" id="PF00496"/>
    </source>
</evidence>
<keyword evidence="7" id="KW-1185">Reference proteome</keyword>
<feature type="chain" id="PRO_5046908908" evidence="4">
    <location>
        <begin position="27"/>
        <end position="510"/>
    </location>
</feature>
<dbReference type="Proteomes" id="UP001585080">
    <property type="component" value="Unassembled WGS sequence"/>
</dbReference>
<dbReference type="PANTHER" id="PTHR30290">
    <property type="entry name" value="PERIPLASMIC BINDING COMPONENT OF ABC TRANSPORTER"/>
    <property type="match status" value="1"/>
</dbReference>
<dbReference type="InterPro" id="IPR039424">
    <property type="entry name" value="SBP_5"/>
</dbReference>
<evidence type="ECO:0000256" key="3">
    <source>
        <dbReference type="ARBA" id="ARBA00022729"/>
    </source>
</evidence>
<protein>
    <submittedName>
        <fullName evidence="6">ABC transporter substrate-binding protein</fullName>
    </submittedName>
</protein>
<comment type="caution">
    <text evidence="6">The sequence shown here is derived from an EMBL/GenBank/DDBJ whole genome shotgun (WGS) entry which is preliminary data.</text>
</comment>